<dbReference type="Pfam" id="PF12840">
    <property type="entry name" value="HTH_20"/>
    <property type="match status" value="1"/>
</dbReference>
<dbReference type="PANTHER" id="PTHR33154">
    <property type="entry name" value="TRANSCRIPTIONAL REGULATOR, ARSR FAMILY"/>
    <property type="match status" value="1"/>
</dbReference>
<dbReference type="EMBL" id="AWXZ01000039">
    <property type="protein sequence ID" value="ESR23415.1"/>
    <property type="molecule type" value="Genomic_DNA"/>
</dbReference>
<name>V4RJK4_9HYPH</name>
<dbReference type="Gene3D" id="1.10.10.10">
    <property type="entry name" value="Winged helix-like DNA-binding domain superfamily/Winged helix DNA-binding domain"/>
    <property type="match status" value="1"/>
</dbReference>
<dbReference type="Proteomes" id="UP000017819">
    <property type="component" value="Unassembled WGS sequence"/>
</dbReference>
<organism evidence="5 6">
    <name type="scientific">Lutibaculum baratangense AMV1</name>
    <dbReference type="NCBI Taxonomy" id="631454"/>
    <lineage>
        <taxon>Bacteria</taxon>
        <taxon>Pseudomonadati</taxon>
        <taxon>Pseudomonadota</taxon>
        <taxon>Alphaproteobacteria</taxon>
        <taxon>Hyphomicrobiales</taxon>
        <taxon>Tepidamorphaceae</taxon>
        <taxon>Lutibaculum</taxon>
    </lineage>
</organism>
<dbReference type="PATRIC" id="fig|631454.5.peg.3443"/>
<dbReference type="STRING" id="631454.N177_3483"/>
<dbReference type="InterPro" id="IPR011991">
    <property type="entry name" value="ArsR-like_HTH"/>
</dbReference>
<keyword evidence="6" id="KW-1185">Reference proteome</keyword>
<dbReference type="SMART" id="SM00418">
    <property type="entry name" value="HTH_ARSR"/>
    <property type="match status" value="1"/>
</dbReference>
<evidence type="ECO:0000256" key="3">
    <source>
        <dbReference type="ARBA" id="ARBA00023163"/>
    </source>
</evidence>
<sequence length="118" mass="13233">MIIDHREATLARQCGHPCLEQVRLGDVLAALSDPVRLSIMCALSDGEERAWGDFCEPVAKSTLSHHMKVLREAGLIVTRHEGTRCFVRRRDEVDEIYPDLVSTVLSLAHRERNAKEGA</sequence>
<gene>
    <name evidence="5" type="ORF">N177_3483</name>
</gene>
<dbReference type="SUPFAM" id="SSF46785">
    <property type="entry name" value="Winged helix' DNA-binding domain"/>
    <property type="match status" value="1"/>
</dbReference>
<dbReference type="GO" id="GO:0003677">
    <property type="term" value="F:DNA binding"/>
    <property type="evidence" value="ECO:0007669"/>
    <property type="project" value="UniProtKB-KW"/>
</dbReference>
<dbReference type="eggNOG" id="COG0640">
    <property type="taxonomic scope" value="Bacteria"/>
</dbReference>
<evidence type="ECO:0000313" key="5">
    <source>
        <dbReference type="EMBL" id="ESR23415.1"/>
    </source>
</evidence>
<proteinExistence type="predicted"/>
<comment type="caution">
    <text evidence="5">The sequence shown here is derived from an EMBL/GenBank/DDBJ whole genome shotgun (WGS) entry which is preliminary data.</text>
</comment>
<keyword evidence="3" id="KW-0804">Transcription</keyword>
<dbReference type="InterPro" id="IPR036390">
    <property type="entry name" value="WH_DNA-bd_sf"/>
</dbReference>
<accession>V4RJK4</accession>
<evidence type="ECO:0000256" key="2">
    <source>
        <dbReference type="ARBA" id="ARBA00023125"/>
    </source>
</evidence>
<keyword evidence="2" id="KW-0238">DNA-binding</keyword>
<dbReference type="PANTHER" id="PTHR33154:SF12">
    <property type="entry name" value="TRANSCRIPTIONAL REGULATORY PROTEIN"/>
    <property type="match status" value="1"/>
</dbReference>
<evidence type="ECO:0000313" key="6">
    <source>
        <dbReference type="Proteomes" id="UP000017819"/>
    </source>
</evidence>
<dbReference type="PROSITE" id="PS50987">
    <property type="entry name" value="HTH_ARSR_2"/>
    <property type="match status" value="1"/>
</dbReference>
<evidence type="ECO:0000259" key="4">
    <source>
        <dbReference type="PROSITE" id="PS50987"/>
    </source>
</evidence>
<protein>
    <submittedName>
        <fullName evidence="5">Transcriptional regulator, ArsR family</fullName>
    </submittedName>
</protein>
<evidence type="ECO:0000256" key="1">
    <source>
        <dbReference type="ARBA" id="ARBA00023015"/>
    </source>
</evidence>
<reference evidence="5 6" key="1">
    <citation type="journal article" date="2014" name="Genome Announc.">
        <title>Draft Genome Sequence of Lutibaculum baratangense Strain AMV1T, Isolated from a Mud Volcano in Andamans, India.</title>
        <authorList>
            <person name="Singh A."/>
            <person name="Sreenivas A."/>
            <person name="Sathyanarayana Reddy G."/>
            <person name="Pinnaka A.K."/>
            <person name="Shivaji S."/>
        </authorList>
    </citation>
    <scope>NUCLEOTIDE SEQUENCE [LARGE SCALE GENOMIC DNA]</scope>
    <source>
        <strain evidence="5 6">AMV1</strain>
    </source>
</reference>
<dbReference type="InterPro" id="IPR036388">
    <property type="entry name" value="WH-like_DNA-bd_sf"/>
</dbReference>
<dbReference type="InterPro" id="IPR001845">
    <property type="entry name" value="HTH_ArsR_DNA-bd_dom"/>
</dbReference>
<dbReference type="NCBIfam" id="NF033788">
    <property type="entry name" value="HTH_metalloreg"/>
    <property type="match status" value="1"/>
</dbReference>
<feature type="domain" description="HTH arsR-type" evidence="4">
    <location>
        <begin position="16"/>
        <end position="112"/>
    </location>
</feature>
<dbReference type="InterPro" id="IPR051081">
    <property type="entry name" value="HTH_MetalResp_TranReg"/>
</dbReference>
<dbReference type="CDD" id="cd00090">
    <property type="entry name" value="HTH_ARSR"/>
    <property type="match status" value="1"/>
</dbReference>
<dbReference type="AlphaFoldDB" id="V4RJK4"/>
<dbReference type="PRINTS" id="PR00778">
    <property type="entry name" value="HTHARSR"/>
</dbReference>
<dbReference type="RefSeq" id="WP_023433601.1">
    <property type="nucleotide sequence ID" value="NZ_AWXZ01000039.1"/>
</dbReference>
<dbReference type="GO" id="GO:0003700">
    <property type="term" value="F:DNA-binding transcription factor activity"/>
    <property type="evidence" value="ECO:0007669"/>
    <property type="project" value="InterPro"/>
</dbReference>
<keyword evidence="1" id="KW-0805">Transcription regulation</keyword>